<dbReference type="InterPro" id="IPR036188">
    <property type="entry name" value="FAD/NAD-bd_sf"/>
</dbReference>
<gene>
    <name evidence="1" type="ORF">SAMN06295987_10776</name>
</gene>
<evidence type="ECO:0000313" key="2">
    <source>
        <dbReference type="Proteomes" id="UP000190989"/>
    </source>
</evidence>
<dbReference type="Gene3D" id="3.50.50.60">
    <property type="entry name" value="FAD/NAD(P)-binding domain"/>
    <property type="match status" value="2"/>
</dbReference>
<dbReference type="InterPro" id="IPR051209">
    <property type="entry name" value="FAD-bind_Monooxygenase_sf"/>
</dbReference>
<dbReference type="STRING" id="428990.SAMN06295987_10776"/>
<sequence>MAAAHYLREAGFNTLVLWEKNKDFGGTWYLNRYPGLECDVPSHLYSFSFDLNPGWTRTYASQPEILAYFQAAGDRMRLREFVRFGVEVTSATWDGKKCVWRVGLSTGVEEEIDILVSAQGMFNRIKWPEIPSLDSFAGKLVHAARWPDELTLVGRRVAVVGSAASAIQMIPEIAREVGHLDVYQRTPSWVAPKDCMEFDVGTIAARAADPALVVAERRRIFEGFEEFADWTKPKNEEEILGACHANLALVENTEVRQKLTPTFNWGCARPLSSNAYYPAFNRANVTLVTERVQAATSTGLVDAGGIERRHDVIICATGFHVDLFLAVIPVRGEEGIDIASAWNGTPRAYLGILTAGFPNLFMLYGPNTNNGSIIEMLELQARYIVRHVEWMIANDIVALAVRPEAEAAYNDELRYEIAKVGVWQGNCHNYYLNNAGYNVTQYPRNMGFYRERLSRPDWDKLIIHSKACAKAT</sequence>
<dbReference type="Pfam" id="PF13450">
    <property type="entry name" value="NAD_binding_8"/>
    <property type="match status" value="1"/>
</dbReference>
<protein>
    <submittedName>
        <fullName evidence="1">Predicted flavoprotein CzcO associated with the cation diffusion facilitator CzcD</fullName>
    </submittedName>
</protein>
<dbReference type="EMBL" id="FVZE01000007">
    <property type="protein sequence ID" value="SLK07886.1"/>
    <property type="molecule type" value="Genomic_DNA"/>
</dbReference>
<dbReference type="SUPFAM" id="SSF51905">
    <property type="entry name" value="FAD/NAD(P)-binding domain"/>
    <property type="match status" value="2"/>
</dbReference>
<dbReference type="PANTHER" id="PTHR42877:SF4">
    <property type="entry name" value="FAD_NAD(P)-BINDING DOMAIN-CONTAINING PROTEIN-RELATED"/>
    <property type="match status" value="1"/>
</dbReference>
<dbReference type="AlphaFoldDB" id="A0A1U6IIN1"/>
<name>A0A1U6IIN1_9SPHN</name>
<accession>A0A1U6IIN1</accession>
<proteinExistence type="predicted"/>
<dbReference type="PANTHER" id="PTHR42877">
    <property type="entry name" value="L-ORNITHINE N(5)-MONOOXYGENASE-RELATED"/>
    <property type="match status" value="1"/>
</dbReference>
<reference evidence="2" key="1">
    <citation type="submission" date="2017-02" db="EMBL/GenBank/DDBJ databases">
        <authorList>
            <person name="Varghese N."/>
            <person name="Submissions S."/>
        </authorList>
    </citation>
    <scope>NUCLEOTIDE SEQUENCE [LARGE SCALE GENOMIC DNA]</scope>
    <source>
        <strain evidence="2">SM117</strain>
    </source>
</reference>
<dbReference type="Proteomes" id="UP000190989">
    <property type="component" value="Unassembled WGS sequence"/>
</dbReference>
<evidence type="ECO:0000313" key="1">
    <source>
        <dbReference type="EMBL" id="SLK07886.1"/>
    </source>
</evidence>
<keyword evidence="2" id="KW-1185">Reference proteome</keyword>
<organism evidence="1 2">
    <name type="scientific">Novosphingobium mathurense</name>
    <dbReference type="NCBI Taxonomy" id="428990"/>
    <lineage>
        <taxon>Bacteria</taxon>
        <taxon>Pseudomonadati</taxon>
        <taxon>Pseudomonadota</taxon>
        <taxon>Alphaproteobacteria</taxon>
        <taxon>Sphingomonadales</taxon>
        <taxon>Sphingomonadaceae</taxon>
        <taxon>Novosphingobium</taxon>
    </lineage>
</organism>